<keyword evidence="8" id="KW-0732">Signal</keyword>
<evidence type="ECO:0000259" key="10">
    <source>
        <dbReference type="PROSITE" id="PS00498"/>
    </source>
</evidence>
<keyword evidence="7" id="KW-1015">Disulfide bond</keyword>
<keyword evidence="5" id="KW-0560">Oxidoreductase</keyword>
<protein>
    <recommendedName>
        <fullName evidence="9 10">Tyrosinase copper-binding domain-containing protein</fullName>
    </recommendedName>
</protein>
<evidence type="ECO:0000256" key="8">
    <source>
        <dbReference type="SAM" id="SignalP"/>
    </source>
</evidence>
<gene>
    <name evidence="11" type="ORF">SI8410_06008387</name>
</gene>
<proteinExistence type="inferred from homology"/>
<dbReference type="PRINTS" id="PR00092">
    <property type="entry name" value="TYROSINASE"/>
</dbReference>
<reference evidence="11" key="1">
    <citation type="submission" date="2020-02" db="EMBL/GenBank/DDBJ databases">
        <authorList>
            <person name="Scholz U."/>
            <person name="Mascher M."/>
            <person name="Fiebig A."/>
        </authorList>
    </citation>
    <scope>NUCLEOTIDE SEQUENCE</scope>
</reference>
<feature type="domain" description="Tyrosinase copper-binding" evidence="9">
    <location>
        <begin position="172"/>
        <end position="189"/>
    </location>
</feature>
<evidence type="ECO:0000256" key="1">
    <source>
        <dbReference type="ARBA" id="ARBA00001973"/>
    </source>
</evidence>
<evidence type="ECO:0000259" key="9">
    <source>
        <dbReference type="PROSITE" id="PS00497"/>
    </source>
</evidence>
<dbReference type="PANTHER" id="PTHR11474">
    <property type="entry name" value="TYROSINASE FAMILY MEMBER"/>
    <property type="match status" value="1"/>
</dbReference>
<dbReference type="Pfam" id="PF12142">
    <property type="entry name" value="PPO1_DWL"/>
    <property type="match status" value="1"/>
</dbReference>
<name>A0A7I8KJV7_SPIIN</name>
<dbReference type="Proteomes" id="UP000663760">
    <property type="component" value="Chromosome 6"/>
</dbReference>
<accession>A0A7I8KJV7</accession>
<dbReference type="InterPro" id="IPR022740">
    <property type="entry name" value="Polyphenol_oxidase_C"/>
</dbReference>
<evidence type="ECO:0000256" key="6">
    <source>
        <dbReference type="ARBA" id="ARBA00023008"/>
    </source>
</evidence>
<keyword evidence="12" id="KW-1185">Reference proteome</keyword>
<evidence type="ECO:0000256" key="5">
    <source>
        <dbReference type="ARBA" id="ARBA00023002"/>
    </source>
</evidence>
<comment type="similarity">
    <text evidence="2">Belongs to the tyrosinase family.</text>
</comment>
<evidence type="ECO:0000313" key="11">
    <source>
        <dbReference type="EMBL" id="CAA7397722.1"/>
    </source>
</evidence>
<dbReference type="InterPro" id="IPR050316">
    <property type="entry name" value="Tyrosinase/Hemocyanin"/>
</dbReference>
<keyword evidence="3" id="KW-0479">Metal-binding</keyword>
<dbReference type="PROSITE" id="PS00497">
    <property type="entry name" value="TYROSINASE_1"/>
    <property type="match status" value="1"/>
</dbReference>
<organism evidence="11 12">
    <name type="scientific">Spirodela intermedia</name>
    <name type="common">Intermediate duckweed</name>
    <dbReference type="NCBI Taxonomy" id="51605"/>
    <lineage>
        <taxon>Eukaryota</taxon>
        <taxon>Viridiplantae</taxon>
        <taxon>Streptophyta</taxon>
        <taxon>Embryophyta</taxon>
        <taxon>Tracheophyta</taxon>
        <taxon>Spermatophyta</taxon>
        <taxon>Magnoliopsida</taxon>
        <taxon>Liliopsida</taxon>
        <taxon>Araceae</taxon>
        <taxon>Lemnoideae</taxon>
        <taxon>Spirodela</taxon>
    </lineage>
</organism>
<evidence type="ECO:0000256" key="3">
    <source>
        <dbReference type="ARBA" id="ARBA00022723"/>
    </source>
</evidence>
<dbReference type="Gene3D" id="1.10.1280.10">
    <property type="entry name" value="Di-copper center containing domain from catechol oxidase"/>
    <property type="match status" value="1"/>
</dbReference>
<keyword evidence="4" id="KW-0883">Thioether bond</keyword>
<dbReference type="PANTHER" id="PTHR11474:SF128">
    <property type="entry name" value="AUREUSIDIN SYNTHASE-LIKE"/>
    <property type="match status" value="1"/>
</dbReference>
<dbReference type="GO" id="GO:0046872">
    <property type="term" value="F:metal ion binding"/>
    <property type="evidence" value="ECO:0007669"/>
    <property type="project" value="UniProtKB-KW"/>
</dbReference>
<dbReference type="InterPro" id="IPR008922">
    <property type="entry name" value="Di-copper_centre_dom_sf"/>
</dbReference>
<dbReference type="Pfam" id="PF00264">
    <property type="entry name" value="Tyrosinase"/>
    <property type="match status" value="1"/>
</dbReference>
<feature type="chain" id="PRO_5029850925" description="Tyrosinase copper-binding domain-containing protein" evidence="8">
    <location>
        <begin position="24"/>
        <end position="583"/>
    </location>
</feature>
<dbReference type="EMBL" id="LR746269">
    <property type="protein sequence ID" value="CAA7397722.1"/>
    <property type="molecule type" value="Genomic_DNA"/>
</dbReference>
<feature type="domain" description="Tyrosinase copper-binding" evidence="10">
    <location>
        <begin position="329"/>
        <end position="340"/>
    </location>
</feature>
<dbReference type="AlphaFoldDB" id="A0A7I8KJV7"/>
<dbReference type="OrthoDB" id="6132182at2759"/>
<evidence type="ECO:0000256" key="7">
    <source>
        <dbReference type="ARBA" id="ARBA00023157"/>
    </source>
</evidence>
<dbReference type="GO" id="GO:0004097">
    <property type="term" value="F:catechol oxidase activity"/>
    <property type="evidence" value="ECO:0007669"/>
    <property type="project" value="InterPro"/>
</dbReference>
<dbReference type="Pfam" id="PF12143">
    <property type="entry name" value="PPO1_KFDV"/>
    <property type="match status" value="1"/>
</dbReference>
<comment type="cofactor">
    <cofactor evidence="1">
        <name>Cu(2+)</name>
        <dbReference type="ChEBI" id="CHEBI:29036"/>
    </cofactor>
</comment>
<dbReference type="PROSITE" id="PS00498">
    <property type="entry name" value="TYROSINASE_2"/>
    <property type="match status" value="1"/>
</dbReference>
<dbReference type="InterPro" id="IPR022739">
    <property type="entry name" value="Polyphenol_oxidase_cen"/>
</dbReference>
<evidence type="ECO:0000256" key="4">
    <source>
        <dbReference type="ARBA" id="ARBA00022784"/>
    </source>
</evidence>
<feature type="signal peptide" evidence="8">
    <location>
        <begin position="1"/>
        <end position="23"/>
    </location>
</feature>
<evidence type="ECO:0000313" key="12">
    <source>
        <dbReference type="Proteomes" id="UP000663760"/>
    </source>
</evidence>
<keyword evidence="6" id="KW-0186">Copper</keyword>
<dbReference type="InterPro" id="IPR002227">
    <property type="entry name" value="Tyrosinase_Cu-bd"/>
</dbReference>
<dbReference type="SUPFAM" id="SSF48056">
    <property type="entry name" value="Di-copper centre-containing domain"/>
    <property type="match status" value="1"/>
</dbReference>
<sequence length="583" mass="66240">MGQHVQLAAAVLLVFLLTARWYSDDLRELVEDGPRVGHLLLQTVYGLVWRPSVDVRAGDYGVGYPLAANLSACHPSFTDANRPTNCCPLRRDADQRVIDFELPKLVQSPLRVRRAAHLLNNEYIAKYQRAVAIMKSLPSDHPHSFFRQANNHCLYCTGSYDQVNSSFLFKIHRSWLFFPWHRAFLFFHERILGKLIGDDTFALPYWNWDNPDGMVMPEFVNEGALNNEQRDYTHLPSNVADLNYHVGEIRRQPEQQVAVNLAFMYHQMVSGAKKPDLFLGCKLTAGPEGACNGPGTIEGAPHNTLHTWVGSGLNPERENMGAFYSAARDPIFYPHHANIDRLWEVWRKLRESAVPDFTESAWLDSSFTFYDENLRFVRIKVRDCLDIAKLGYAYQNIDLPWLQARPKPAVSPEIARNILKKKEAMDRLLTPANLIREAAFFGNQERALESTVRVKLHRSRRSRSQAEKADEEEALVVYGIRVKGDTYAKFDVFVNLVADEETTGPLAREFAGTFVNMPRGARRVPPESSQSDVLMKKTLKLGISELLEDLEADQDDTVWVSLVPRGGTGVNITVEGVRIEFVR</sequence>
<evidence type="ECO:0000256" key="2">
    <source>
        <dbReference type="ARBA" id="ARBA00009928"/>
    </source>
</evidence>